<keyword evidence="3" id="KW-1185">Reference proteome</keyword>
<feature type="compositionally biased region" description="Gly residues" evidence="1">
    <location>
        <begin position="65"/>
        <end position="75"/>
    </location>
</feature>
<evidence type="ECO:0000313" key="3">
    <source>
        <dbReference type="Proteomes" id="UP000026961"/>
    </source>
</evidence>
<dbReference type="AlphaFoldDB" id="A0A0E0B5M9"/>
<dbReference type="HOGENOM" id="CLU_1206435_0_0_1"/>
<feature type="region of interest" description="Disordered" evidence="1">
    <location>
        <begin position="179"/>
        <end position="230"/>
    </location>
</feature>
<feature type="compositionally biased region" description="Low complexity" evidence="1">
    <location>
        <begin position="1"/>
        <end position="11"/>
    </location>
</feature>
<feature type="compositionally biased region" description="Basic and acidic residues" evidence="1">
    <location>
        <begin position="42"/>
        <end position="59"/>
    </location>
</feature>
<dbReference type="Proteomes" id="UP000026961">
    <property type="component" value="Chromosome 9"/>
</dbReference>
<sequence length="230" mass="24700">MDSACSSSTSASKREDVAELTGMKEMDSPGPTGRFPTSGVGHELDTDAKQNRESRRGREAVLTGVQGGWGLGEGRMPGSERATALHGATTRQRRREGRRQRLHGGAQQRRESGKAEGGQAQAGARGGAPLRSRPSGDGAAAVGLRVRAAWEVRAGMLPGFATASAPARSGADRIRIGRLRAQSERRSRVNPPSLHLHQAARSTATDGMRTGRPRLVERRNAVEAEQRWRR</sequence>
<dbReference type="EnsemblPlants" id="OGLUM09G17860.1">
    <property type="protein sequence ID" value="OGLUM09G17860.1"/>
    <property type="gene ID" value="OGLUM09G17860"/>
</dbReference>
<reference evidence="2" key="1">
    <citation type="submission" date="2015-04" db="UniProtKB">
        <authorList>
            <consortium name="EnsemblPlants"/>
        </authorList>
    </citation>
    <scope>IDENTIFICATION</scope>
</reference>
<accession>A0A0E0B5M9</accession>
<proteinExistence type="predicted"/>
<feature type="compositionally biased region" description="Basic and acidic residues" evidence="1">
    <location>
        <begin position="12"/>
        <end position="27"/>
    </location>
</feature>
<evidence type="ECO:0000256" key="1">
    <source>
        <dbReference type="SAM" id="MobiDB-lite"/>
    </source>
</evidence>
<feature type="compositionally biased region" description="Basic residues" evidence="1">
    <location>
        <begin position="91"/>
        <end position="102"/>
    </location>
</feature>
<evidence type="ECO:0000313" key="2">
    <source>
        <dbReference type="EnsemblPlants" id="OGLUM09G17860.1"/>
    </source>
</evidence>
<name>A0A0E0B5M9_9ORYZ</name>
<reference evidence="2" key="2">
    <citation type="submission" date="2018-05" db="EMBL/GenBank/DDBJ databases">
        <title>OgluRS3 (Oryza glumaepatula Reference Sequence Version 3).</title>
        <authorList>
            <person name="Zhang J."/>
            <person name="Kudrna D."/>
            <person name="Lee S."/>
            <person name="Talag J."/>
            <person name="Welchert J."/>
            <person name="Wing R.A."/>
        </authorList>
    </citation>
    <scope>NUCLEOTIDE SEQUENCE [LARGE SCALE GENOMIC DNA]</scope>
</reference>
<protein>
    <submittedName>
        <fullName evidence="2">Uncharacterized protein</fullName>
    </submittedName>
</protein>
<dbReference type="Gramene" id="OGLUM09G17860.1">
    <property type="protein sequence ID" value="OGLUM09G17860.1"/>
    <property type="gene ID" value="OGLUM09G17860"/>
</dbReference>
<feature type="compositionally biased region" description="Basic and acidic residues" evidence="1">
    <location>
        <begin position="214"/>
        <end position="230"/>
    </location>
</feature>
<feature type="region of interest" description="Disordered" evidence="1">
    <location>
        <begin position="1"/>
        <end position="139"/>
    </location>
</feature>
<organism evidence="2">
    <name type="scientific">Oryza glumipatula</name>
    <dbReference type="NCBI Taxonomy" id="40148"/>
    <lineage>
        <taxon>Eukaryota</taxon>
        <taxon>Viridiplantae</taxon>
        <taxon>Streptophyta</taxon>
        <taxon>Embryophyta</taxon>
        <taxon>Tracheophyta</taxon>
        <taxon>Spermatophyta</taxon>
        <taxon>Magnoliopsida</taxon>
        <taxon>Liliopsida</taxon>
        <taxon>Poales</taxon>
        <taxon>Poaceae</taxon>
        <taxon>BOP clade</taxon>
        <taxon>Oryzoideae</taxon>
        <taxon>Oryzeae</taxon>
        <taxon>Oryzinae</taxon>
        <taxon>Oryza</taxon>
    </lineage>
</organism>